<feature type="region of interest" description="Disordered" evidence="1">
    <location>
        <begin position="276"/>
        <end position="314"/>
    </location>
</feature>
<evidence type="ECO:0000313" key="3">
    <source>
        <dbReference type="Proteomes" id="UP001149165"/>
    </source>
</evidence>
<dbReference type="Proteomes" id="UP001149165">
    <property type="component" value="Unassembled WGS sequence"/>
</dbReference>
<organism evidence="2 3">
    <name type="scientific">Penicillium angulare</name>
    <dbReference type="NCBI Taxonomy" id="116970"/>
    <lineage>
        <taxon>Eukaryota</taxon>
        <taxon>Fungi</taxon>
        <taxon>Dikarya</taxon>
        <taxon>Ascomycota</taxon>
        <taxon>Pezizomycotina</taxon>
        <taxon>Eurotiomycetes</taxon>
        <taxon>Eurotiomycetidae</taxon>
        <taxon>Eurotiales</taxon>
        <taxon>Aspergillaceae</taxon>
        <taxon>Penicillium</taxon>
    </lineage>
</organism>
<evidence type="ECO:0000313" key="2">
    <source>
        <dbReference type="EMBL" id="KAJ5107496.1"/>
    </source>
</evidence>
<gene>
    <name evidence="2" type="ORF">N7456_004171</name>
</gene>
<evidence type="ECO:0000256" key="1">
    <source>
        <dbReference type="SAM" id="MobiDB-lite"/>
    </source>
</evidence>
<feature type="region of interest" description="Disordered" evidence="1">
    <location>
        <begin position="363"/>
        <end position="388"/>
    </location>
</feature>
<reference evidence="2" key="1">
    <citation type="submission" date="2022-11" db="EMBL/GenBank/DDBJ databases">
        <authorList>
            <person name="Petersen C."/>
        </authorList>
    </citation>
    <scope>NUCLEOTIDE SEQUENCE</scope>
    <source>
        <strain evidence="2">IBT 30069</strain>
    </source>
</reference>
<accession>A0A9W9FW30</accession>
<protein>
    <recommendedName>
        <fullName evidence="4">Aflatoxin regulatory protein domain-containing protein</fullName>
    </recommendedName>
</protein>
<reference evidence="2" key="2">
    <citation type="journal article" date="2023" name="IMA Fungus">
        <title>Comparative genomic study of the Penicillium genus elucidates a diverse pangenome and 15 lateral gene transfer events.</title>
        <authorList>
            <person name="Petersen C."/>
            <person name="Sorensen T."/>
            <person name="Nielsen M.R."/>
            <person name="Sondergaard T.E."/>
            <person name="Sorensen J.L."/>
            <person name="Fitzpatrick D.A."/>
            <person name="Frisvad J.C."/>
            <person name="Nielsen K.L."/>
        </authorList>
    </citation>
    <scope>NUCLEOTIDE SEQUENCE</scope>
    <source>
        <strain evidence="2">IBT 30069</strain>
    </source>
</reference>
<dbReference type="AlphaFoldDB" id="A0A9W9FW30"/>
<feature type="region of interest" description="Disordered" evidence="1">
    <location>
        <begin position="1"/>
        <end position="39"/>
    </location>
</feature>
<feature type="compositionally biased region" description="Polar residues" evidence="1">
    <location>
        <begin position="282"/>
        <end position="296"/>
    </location>
</feature>
<sequence>MVGRAPKKRRTKANDQIPYQQEPQPPLDMNLQQTDRDNGPYPHSLVGISSMPGTTTTAGNRDVTLDGAGFAIEDFNAIAAEMETNNYLQNLLSDYPDLPLVSPAPTDPFFLATENILPDPHADMNGTSNSENTFSTPRHLQHSLASSNTSVISDKHTPNSLPQEPIAENLRSRLAEQTEARVPSSYRDQSVVSNYPNTAALMKMIEYLEEQLQIPRVPIDQAMRLNRQAMKRIRDVSKTEDFQRCQSCPLLVATVMDLVVGLYELVILSVQHPASEADDSLSPDQNGVLSRKSPIQQPDIEMQGSESTPETTFSGDLQAPLFRFGCLEFDPEEQEIFRAAMIRRDLRRCVETIQFCNHEVMKQRQAARSRGTPGKEPSPSSRESNEHVHTQWYQEMAYRVKELLNGLPAQCSHK</sequence>
<dbReference type="EMBL" id="JAPQKH010000003">
    <property type="protein sequence ID" value="KAJ5107496.1"/>
    <property type="molecule type" value="Genomic_DNA"/>
</dbReference>
<evidence type="ECO:0008006" key="4">
    <source>
        <dbReference type="Google" id="ProtNLM"/>
    </source>
</evidence>
<feature type="compositionally biased region" description="Polar residues" evidence="1">
    <location>
        <begin position="304"/>
        <end position="314"/>
    </location>
</feature>
<comment type="caution">
    <text evidence="2">The sequence shown here is derived from an EMBL/GenBank/DDBJ whole genome shotgun (WGS) entry which is preliminary data.</text>
</comment>
<feature type="compositionally biased region" description="Basic residues" evidence="1">
    <location>
        <begin position="1"/>
        <end position="11"/>
    </location>
</feature>
<proteinExistence type="predicted"/>
<name>A0A9W9FW30_9EURO</name>
<keyword evidence="3" id="KW-1185">Reference proteome</keyword>
<dbReference type="OrthoDB" id="2740448at2759"/>